<feature type="region of interest" description="Disordered" evidence="1">
    <location>
        <begin position="118"/>
        <end position="158"/>
    </location>
</feature>
<sequence>MLINQNLSGEELGLGFNSFEASSSETKEIKFVKDQKKAFSDGGPINMGGPFSVKAAPKAHMGPPPGTTVGSEKSVSFQKSILGPRPKHIIVNNVKVPIASDNEVKQFYKPLSKPGVGFSKPNFRSKTPPPRSVTNNYYRPKHRNQKNVGRKNQPRGFSVTWNNFPRQSYMPWEMCLPFSHPNQLDQMQGMFSTNNFGPMRY</sequence>
<feature type="compositionally biased region" description="Basic residues" evidence="1">
    <location>
        <begin position="139"/>
        <end position="153"/>
    </location>
</feature>
<accession>A0ABQ5CVI7</accession>
<name>A0ABQ5CVI7_9ASTR</name>
<reference evidence="2" key="1">
    <citation type="journal article" date="2022" name="Int. J. Mol. Sci.">
        <title>Draft Genome of Tanacetum Coccineum: Genomic Comparison of Closely Related Tanacetum-Family Plants.</title>
        <authorList>
            <person name="Yamashiro T."/>
            <person name="Shiraishi A."/>
            <person name="Nakayama K."/>
            <person name="Satake H."/>
        </authorList>
    </citation>
    <scope>NUCLEOTIDE SEQUENCE</scope>
</reference>
<reference evidence="2" key="2">
    <citation type="submission" date="2022-01" db="EMBL/GenBank/DDBJ databases">
        <authorList>
            <person name="Yamashiro T."/>
            <person name="Shiraishi A."/>
            <person name="Satake H."/>
            <person name="Nakayama K."/>
        </authorList>
    </citation>
    <scope>NUCLEOTIDE SEQUENCE</scope>
</reference>
<comment type="caution">
    <text evidence="2">The sequence shown here is derived from an EMBL/GenBank/DDBJ whole genome shotgun (WGS) entry which is preliminary data.</text>
</comment>
<keyword evidence="3" id="KW-1185">Reference proteome</keyword>
<dbReference type="Proteomes" id="UP001151760">
    <property type="component" value="Unassembled WGS sequence"/>
</dbReference>
<protein>
    <submittedName>
        <fullName evidence="2">Uncharacterized protein</fullName>
    </submittedName>
</protein>
<organism evidence="2 3">
    <name type="scientific">Tanacetum coccineum</name>
    <dbReference type="NCBI Taxonomy" id="301880"/>
    <lineage>
        <taxon>Eukaryota</taxon>
        <taxon>Viridiplantae</taxon>
        <taxon>Streptophyta</taxon>
        <taxon>Embryophyta</taxon>
        <taxon>Tracheophyta</taxon>
        <taxon>Spermatophyta</taxon>
        <taxon>Magnoliopsida</taxon>
        <taxon>eudicotyledons</taxon>
        <taxon>Gunneridae</taxon>
        <taxon>Pentapetalae</taxon>
        <taxon>asterids</taxon>
        <taxon>campanulids</taxon>
        <taxon>Asterales</taxon>
        <taxon>Asteraceae</taxon>
        <taxon>Asteroideae</taxon>
        <taxon>Anthemideae</taxon>
        <taxon>Anthemidinae</taxon>
        <taxon>Tanacetum</taxon>
    </lineage>
</organism>
<evidence type="ECO:0000256" key="1">
    <source>
        <dbReference type="SAM" id="MobiDB-lite"/>
    </source>
</evidence>
<evidence type="ECO:0000313" key="2">
    <source>
        <dbReference type="EMBL" id="GJT29911.1"/>
    </source>
</evidence>
<evidence type="ECO:0000313" key="3">
    <source>
        <dbReference type="Proteomes" id="UP001151760"/>
    </source>
</evidence>
<proteinExistence type="predicted"/>
<gene>
    <name evidence="2" type="ORF">Tco_0910186</name>
</gene>
<dbReference type="EMBL" id="BQNB010014580">
    <property type="protein sequence ID" value="GJT29911.1"/>
    <property type="molecule type" value="Genomic_DNA"/>
</dbReference>